<keyword evidence="7" id="KW-0805">Transcription regulation</keyword>
<evidence type="ECO:0000256" key="1">
    <source>
        <dbReference type="ARBA" id="ARBA00004123"/>
    </source>
</evidence>
<evidence type="ECO:0000256" key="6">
    <source>
        <dbReference type="ARBA" id="ARBA00022833"/>
    </source>
</evidence>
<evidence type="ECO:0000256" key="2">
    <source>
        <dbReference type="ARBA" id="ARBA00006991"/>
    </source>
</evidence>
<name>A0A7R8WTD2_9CRUS</name>
<dbReference type="PROSITE" id="PS50157">
    <property type="entry name" value="ZINC_FINGER_C2H2_2"/>
    <property type="match status" value="2"/>
</dbReference>
<keyword evidence="4" id="KW-0677">Repeat</keyword>
<dbReference type="PANTHER" id="PTHR16515">
    <property type="entry name" value="PR DOMAIN ZINC FINGER PROTEIN"/>
    <property type="match status" value="1"/>
</dbReference>
<dbReference type="PROSITE" id="PS00028">
    <property type="entry name" value="ZINC_FINGER_C2H2_1"/>
    <property type="match status" value="1"/>
</dbReference>
<keyword evidence="8" id="KW-0238">DNA-binding</keyword>
<dbReference type="InterPro" id="IPR013087">
    <property type="entry name" value="Znf_C2H2_type"/>
</dbReference>
<evidence type="ECO:0000256" key="7">
    <source>
        <dbReference type="ARBA" id="ARBA00023015"/>
    </source>
</evidence>
<sequence>MKRTYILKHTEVFYLSSSTCLLTRSDLWFLWEPVHRLCPASFITAGNLRAHLRTHTGDRPFQCDLCGTKFKESSHLRRHERKLHAEEKSAV</sequence>
<dbReference type="AlphaFoldDB" id="A0A7R8WTD2"/>
<proteinExistence type="inferred from homology"/>
<dbReference type="Gene3D" id="3.30.160.60">
    <property type="entry name" value="Classic Zinc Finger"/>
    <property type="match status" value="2"/>
</dbReference>
<dbReference type="InterPro" id="IPR050331">
    <property type="entry name" value="Zinc_finger"/>
</dbReference>
<dbReference type="OrthoDB" id="6376466at2759"/>
<keyword evidence="6" id="KW-0862">Zinc</keyword>
<evidence type="ECO:0000256" key="3">
    <source>
        <dbReference type="ARBA" id="ARBA00022723"/>
    </source>
</evidence>
<dbReference type="SMART" id="SM00355">
    <property type="entry name" value="ZnF_C2H2"/>
    <property type="match status" value="2"/>
</dbReference>
<evidence type="ECO:0000256" key="9">
    <source>
        <dbReference type="ARBA" id="ARBA00023163"/>
    </source>
</evidence>
<dbReference type="Pfam" id="PF00096">
    <property type="entry name" value="zf-C2H2"/>
    <property type="match status" value="2"/>
</dbReference>
<dbReference type="FunFam" id="3.30.160.60:FF:000185">
    <property type="entry name" value="zinc finger protein 319"/>
    <property type="match status" value="1"/>
</dbReference>
<keyword evidence="3" id="KW-0479">Metal-binding</keyword>
<evidence type="ECO:0000256" key="10">
    <source>
        <dbReference type="ARBA" id="ARBA00023242"/>
    </source>
</evidence>
<gene>
    <name evidence="11" type="ORF">CTOB1V02_LOCUS14312</name>
</gene>
<keyword evidence="10" id="KW-0539">Nucleus</keyword>
<dbReference type="GO" id="GO:0008270">
    <property type="term" value="F:zinc ion binding"/>
    <property type="evidence" value="ECO:0007669"/>
    <property type="project" value="UniProtKB-KW"/>
</dbReference>
<comment type="subcellular location">
    <subcellularLocation>
        <location evidence="1">Nucleus</location>
    </subcellularLocation>
</comment>
<reference evidence="11" key="1">
    <citation type="submission" date="2020-11" db="EMBL/GenBank/DDBJ databases">
        <authorList>
            <person name="Tran Van P."/>
        </authorList>
    </citation>
    <scope>NUCLEOTIDE SEQUENCE</scope>
</reference>
<keyword evidence="9" id="KW-0804">Transcription</keyword>
<dbReference type="GO" id="GO:0003677">
    <property type="term" value="F:DNA binding"/>
    <property type="evidence" value="ECO:0007669"/>
    <property type="project" value="UniProtKB-KW"/>
</dbReference>
<evidence type="ECO:0000256" key="8">
    <source>
        <dbReference type="ARBA" id="ARBA00023125"/>
    </source>
</evidence>
<dbReference type="SUPFAM" id="SSF57667">
    <property type="entry name" value="beta-beta-alpha zinc fingers"/>
    <property type="match status" value="1"/>
</dbReference>
<keyword evidence="5" id="KW-0863">Zinc-finger</keyword>
<dbReference type="EMBL" id="OB679506">
    <property type="protein sequence ID" value="CAD7236497.1"/>
    <property type="molecule type" value="Genomic_DNA"/>
</dbReference>
<protein>
    <submittedName>
        <fullName evidence="11">Uncharacterized protein</fullName>
    </submittedName>
</protein>
<dbReference type="GO" id="GO:0005634">
    <property type="term" value="C:nucleus"/>
    <property type="evidence" value="ECO:0007669"/>
    <property type="project" value="UniProtKB-SubCell"/>
</dbReference>
<comment type="similarity">
    <text evidence="2">Belongs to the krueppel C2H2-type zinc-finger protein family.</text>
</comment>
<evidence type="ECO:0000256" key="4">
    <source>
        <dbReference type="ARBA" id="ARBA00022737"/>
    </source>
</evidence>
<dbReference type="InterPro" id="IPR036236">
    <property type="entry name" value="Znf_C2H2_sf"/>
</dbReference>
<dbReference type="GO" id="GO:0010468">
    <property type="term" value="P:regulation of gene expression"/>
    <property type="evidence" value="ECO:0007669"/>
    <property type="project" value="TreeGrafter"/>
</dbReference>
<evidence type="ECO:0000313" key="11">
    <source>
        <dbReference type="EMBL" id="CAD7236497.1"/>
    </source>
</evidence>
<dbReference type="PANTHER" id="PTHR16515:SF49">
    <property type="entry name" value="GASTRULA ZINC FINGER PROTEIN XLCGF49.1-LIKE-RELATED"/>
    <property type="match status" value="1"/>
</dbReference>
<organism evidence="11">
    <name type="scientific">Cyprideis torosa</name>
    <dbReference type="NCBI Taxonomy" id="163714"/>
    <lineage>
        <taxon>Eukaryota</taxon>
        <taxon>Metazoa</taxon>
        <taxon>Ecdysozoa</taxon>
        <taxon>Arthropoda</taxon>
        <taxon>Crustacea</taxon>
        <taxon>Oligostraca</taxon>
        <taxon>Ostracoda</taxon>
        <taxon>Podocopa</taxon>
        <taxon>Podocopida</taxon>
        <taxon>Cytherocopina</taxon>
        <taxon>Cytheroidea</taxon>
        <taxon>Cytherideidae</taxon>
        <taxon>Cyprideis</taxon>
    </lineage>
</organism>
<evidence type="ECO:0000256" key="5">
    <source>
        <dbReference type="ARBA" id="ARBA00022771"/>
    </source>
</evidence>
<accession>A0A7R8WTD2</accession>